<dbReference type="EMBL" id="BANJ01000012">
    <property type="protein sequence ID" value="GAN98961.1"/>
    <property type="molecule type" value="Genomic_DNA"/>
</dbReference>
<keyword evidence="9 12" id="KW-0131">Cell cycle</keyword>
<dbReference type="FunFam" id="3.10.50.40:FF:000001">
    <property type="entry name" value="Trigger factor"/>
    <property type="match status" value="1"/>
</dbReference>
<comment type="function">
    <text evidence="10 12">Involved in protein export. Acts as a chaperone by maintaining the newly synthesized protein in an open conformation. Functions as a peptidyl-prolyl cis-trans isomerase.</text>
</comment>
<keyword evidence="6 12" id="KW-0697">Rotamase</keyword>
<evidence type="ECO:0000256" key="1">
    <source>
        <dbReference type="ARBA" id="ARBA00000971"/>
    </source>
</evidence>
<dbReference type="InterPro" id="IPR027304">
    <property type="entry name" value="Trigger_fact/SurA_dom_sf"/>
</dbReference>
<evidence type="ECO:0000256" key="2">
    <source>
        <dbReference type="ARBA" id="ARBA00005464"/>
    </source>
</evidence>
<dbReference type="InterPro" id="IPR005215">
    <property type="entry name" value="Trig_fac"/>
</dbReference>
<comment type="caution">
    <text evidence="16">The sequence shown here is derived from an EMBL/GenBank/DDBJ whole genome shotgun (WGS) entry which is preliminary data.</text>
</comment>
<evidence type="ECO:0000256" key="3">
    <source>
        <dbReference type="ARBA" id="ARBA00013194"/>
    </source>
</evidence>
<dbReference type="SUPFAM" id="SSF54534">
    <property type="entry name" value="FKBP-like"/>
    <property type="match status" value="1"/>
</dbReference>
<dbReference type="SUPFAM" id="SSF102735">
    <property type="entry name" value="Trigger factor ribosome-binding domain"/>
    <property type="match status" value="1"/>
</dbReference>
<keyword evidence="8 12" id="KW-0413">Isomerase</keyword>
<evidence type="ECO:0000259" key="15">
    <source>
        <dbReference type="PROSITE" id="PS50059"/>
    </source>
</evidence>
<accession>A0A0D6Q856</accession>
<dbReference type="InterPro" id="IPR008880">
    <property type="entry name" value="Trigger_fac_C"/>
</dbReference>
<keyword evidence="7 12" id="KW-0143">Chaperone</keyword>
<evidence type="ECO:0000256" key="11">
    <source>
        <dbReference type="ARBA" id="ARBA00029986"/>
    </source>
</evidence>
<comment type="catalytic activity">
    <reaction evidence="1 12 13">
        <text>[protein]-peptidylproline (omega=180) = [protein]-peptidylproline (omega=0)</text>
        <dbReference type="Rhea" id="RHEA:16237"/>
        <dbReference type="Rhea" id="RHEA-COMP:10747"/>
        <dbReference type="Rhea" id="RHEA-COMP:10748"/>
        <dbReference type="ChEBI" id="CHEBI:83833"/>
        <dbReference type="ChEBI" id="CHEBI:83834"/>
        <dbReference type="EC" id="5.2.1.8"/>
    </reaction>
</comment>
<dbReference type="InterPro" id="IPR046357">
    <property type="entry name" value="PPIase_dom_sf"/>
</dbReference>
<dbReference type="EC" id="5.2.1.8" evidence="3 12"/>
<evidence type="ECO:0000256" key="10">
    <source>
        <dbReference type="ARBA" id="ARBA00024849"/>
    </source>
</evidence>
<comment type="domain">
    <text evidence="12">Consists of 3 domains; the N-terminus binds the ribosome, the middle domain has PPIase activity, while the C-terminus has intrinsic chaperone activity on its own.</text>
</comment>
<evidence type="ECO:0000256" key="4">
    <source>
        <dbReference type="ARBA" id="ARBA00016902"/>
    </source>
</evidence>
<evidence type="ECO:0000256" key="12">
    <source>
        <dbReference type="HAMAP-Rule" id="MF_00303"/>
    </source>
</evidence>
<dbReference type="GO" id="GO:0003755">
    <property type="term" value="F:peptidyl-prolyl cis-trans isomerase activity"/>
    <property type="evidence" value="ECO:0007669"/>
    <property type="project" value="UniProtKB-UniRule"/>
</dbReference>
<dbReference type="Gene3D" id="3.30.70.1050">
    <property type="entry name" value="Trigger factor ribosome-binding domain"/>
    <property type="match status" value="1"/>
</dbReference>
<proteinExistence type="inferred from homology"/>
<keyword evidence="5 12" id="KW-0132">Cell division</keyword>
<evidence type="ECO:0000256" key="13">
    <source>
        <dbReference type="PROSITE-ProRule" id="PRU00277"/>
    </source>
</evidence>
<dbReference type="InterPro" id="IPR008881">
    <property type="entry name" value="Trigger_fac_ribosome-bd_bac"/>
</dbReference>
<protein>
    <recommendedName>
        <fullName evidence="4 12">Trigger factor</fullName>
        <shortName evidence="12">TF</shortName>
        <ecNumber evidence="3 12">5.2.1.8</ecNumber>
    </recommendedName>
    <alternativeName>
        <fullName evidence="11 12">PPIase</fullName>
    </alternativeName>
</protein>
<keyword evidence="12" id="KW-0963">Cytoplasm</keyword>
<dbReference type="GO" id="GO:0051301">
    <property type="term" value="P:cell division"/>
    <property type="evidence" value="ECO:0007669"/>
    <property type="project" value="UniProtKB-KW"/>
</dbReference>
<dbReference type="Pfam" id="PF00254">
    <property type="entry name" value="FKBP_C"/>
    <property type="match status" value="1"/>
</dbReference>
<dbReference type="Gene3D" id="3.10.50.40">
    <property type="match status" value="1"/>
</dbReference>
<dbReference type="InterPro" id="IPR037041">
    <property type="entry name" value="Trigger_fac_C_sf"/>
</dbReference>
<evidence type="ECO:0000256" key="5">
    <source>
        <dbReference type="ARBA" id="ARBA00022618"/>
    </source>
</evidence>
<organism evidence="16 17">
    <name type="scientific">Komagataeibacter xylinus NBRC 13693</name>
    <dbReference type="NCBI Taxonomy" id="1234668"/>
    <lineage>
        <taxon>Bacteria</taxon>
        <taxon>Pseudomonadati</taxon>
        <taxon>Pseudomonadota</taxon>
        <taxon>Alphaproteobacteria</taxon>
        <taxon>Acetobacterales</taxon>
        <taxon>Acetobacteraceae</taxon>
        <taxon>Komagataeibacter</taxon>
    </lineage>
</organism>
<dbReference type="HAMAP" id="MF_00303">
    <property type="entry name" value="Trigger_factor_Tig"/>
    <property type="match status" value="1"/>
</dbReference>
<evidence type="ECO:0000256" key="9">
    <source>
        <dbReference type="ARBA" id="ARBA00023306"/>
    </source>
</evidence>
<dbReference type="GO" id="GO:0043335">
    <property type="term" value="P:protein unfolding"/>
    <property type="evidence" value="ECO:0007669"/>
    <property type="project" value="TreeGrafter"/>
</dbReference>
<dbReference type="PIRSF" id="PIRSF003095">
    <property type="entry name" value="Trigger_factor"/>
    <property type="match status" value="1"/>
</dbReference>
<dbReference type="GO" id="GO:0044183">
    <property type="term" value="F:protein folding chaperone"/>
    <property type="evidence" value="ECO:0007669"/>
    <property type="project" value="TreeGrafter"/>
</dbReference>
<comment type="subcellular location">
    <subcellularLocation>
        <location evidence="12">Cytoplasm</location>
    </subcellularLocation>
    <text evidence="12">About half TF is bound to the ribosome near the polypeptide exit tunnel while the other half is free in the cytoplasm.</text>
</comment>
<name>A0A0D6Q856_KOMXY</name>
<dbReference type="Pfam" id="PF05698">
    <property type="entry name" value="Trigger_C"/>
    <property type="match status" value="1"/>
</dbReference>
<evidence type="ECO:0000256" key="7">
    <source>
        <dbReference type="ARBA" id="ARBA00023186"/>
    </source>
</evidence>
<dbReference type="GO" id="GO:0015031">
    <property type="term" value="P:protein transport"/>
    <property type="evidence" value="ECO:0007669"/>
    <property type="project" value="UniProtKB-UniRule"/>
</dbReference>
<dbReference type="GO" id="GO:0051083">
    <property type="term" value="P:'de novo' cotranslational protein folding"/>
    <property type="evidence" value="ECO:0007669"/>
    <property type="project" value="TreeGrafter"/>
</dbReference>
<gene>
    <name evidence="12" type="primary">tig</name>
    <name evidence="16" type="ORF">Gxy13693_012_147</name>
</gene>
<sequence length="445" mass="49491">MQVTETLSDGLKRGFTVTVPAAEIESKRTARLKEVGQSMKLPGFRPGKVPMSILQQRFGESVQGEVLEQVVSEATRTLLDERGLRPAMQPKVDLVSGSEPGSKEDLKFTVEFEVLPEITIPDLSDLSLVRLKSEVNAETVDKALNEIASRQREFEKVEEDRPAATGDVAVVDFVGKVDGTAFEGGSADDVSVELGGAGFIPGFAEQIEGMKVGDEKVITVTFPADYGAEHLAGKEATFDIKLKELRRPVEAKIDDELAKKLGFDGLEQVRELISKQVGQEYEQLSRLRLKRELLDKLAEKTDFEAPPGMVDAEFSQIWNRIEEDRKAGRLDEEDKDKDEDTLRADYRKIAERRVKLGLLLAEIGRVNNITVTQEEIVHAVRAEASRYPGQEQAVFEYFSKNPQAVDGLRGPIFENKVIDYIVELAKVEDKDVTPEELAEMPEADV</sequence>
<evidence type="ECO:0000256" key="6">
    <source>
        <dbReference type="ARBA" id="ARBA00023110"/>
    </source>
</evidence>
<comment type="similarity">
    <text evidence="2 12 14">Belongs to the FKBP-type PPIase family. Tig subfamily.</text>
</comment>
<evidence type="ECO:0000256" key="8">
    <source>
        <dbReference type="ARBA" id="ARBA00023235"/>
    </source>
</evidence>
<dbReference type="RefSeq" id="WP_010512933.1">
    <property type="nucleotide sequence ID" value="NZ_BANJ01000012.1"/>
</dbReference>
<dbReference type="GeneID" id="79187201"/>
<evidence type="ECO:0000313" key="17">
    <source>
        <dbReference type="Proteomes" id="UP000032683"/>
    </source>
</evidence>
<dbReference type="SUPFAM" id="SSF109998">
    <property type="entry name" value="Triger factor/SurA peptide-binding domain-like"/>
    <property type="match status" value="1"/>
</dbReference>
<dbReference type="GO" id="GO:0005737">
    <property type="term" value="C:cytoplasm"/>
    <property type="evidence" value="ECO:0007669"/>
    <property type="project" value="UniProtKB-SubCell"/>
</dbReference>
<dbReference type="InterPro" id="IPR001179">
    <property type="entry name" value="PPIase_FKBP_dom"/>
</dbReference>
<dbReference type="Gene3D" id="1.10.3120.10">
    <property type="entry name" value="Trigger factor, C-terminal domain"/>
    <property type="match status" value="1"/>
</dbReference>
<dbReference type="PANTHER" id="PTHR30560">
    <property type="entry name" value="TRIGGER FACTOR CHAPERONE AND PEPTIDYL-PROLYL CIS/TRANS ISOMERASE"/>
    <property type="match status" value="1"/>
</dbReference>
<dbReference type="PANTHER" id="PTHR30560:SF3">
    <property type="entry name" value="TRIGGER FACTOR-LIKE PROTEIN TIG, CHLOROPLASTIC"/>
    <property type="match status" value="1"/>
</dbReference>
<dbReference type="Pfam" id="PF05697">
    <property type="entry name" value="Trigger_N"/>
    <property type="match status" value="1"/>
</dbReference>
<dbReference type="GO" id="GO:0043022">
    <property type="term" value="F:ribosome binding"/>
    <property type="evidence" value="ECO:0007669"/>
    <property type="project" value="TreeGrafter"/>
</dbReference>
<dbReference type="AlphaFoldDB" id="A0A0D6Q856"/>
<evidence type="ECO:0000313" key="16">
    <source>
        <dbReference type="EMBL" id="GAN98961.1"/>
    </source>
</evidence>
<dbReference type="PROSITE" id="PS50059">
    <property type="entry name" value="FKBP_PPIASE"/>
    <property type="match status" value="1"/>
</dbReference>
<reference evidence="16 17" key="1">
    <citation type="submission" date="2012-11" db="EMBL/GenBank/DDBJ databases">
        <title>Whole genome sequence of Gluconacetobacter xylinus NBRC 13693.</title>
        <authorList>
            <person name="Azuma Y."/>
            <person name="Higashiura N."/>
            <person name="Hirakawa H."/>
            <person name="Matsushita K."/>
        </authorList>
    </citation>
    <scope>NUCLEOTIDE SEQUENCE [LARGE SCALE GENOMIC DNA]</scope>
    <source>
        <strain evidence="16 17">NBRC 13693</strain>
    </source>
</reference>
<evidence type="ECO:0000256" key="14">
    <source>
        <dbReference type="RuleBase" id="RU003914"/>
    </source>
</evidence>
<dbReference type="InterPro" id="IPR036611">
    <property type="entry name" value="Trigger_fac_ribosome-bd_sf"/>
</dbReference>
<feature type="domain" description="PPIase FKBP-type" evidence="15">
    <location>
        <begin position="166"/>
        <end position="246"/>
    </location>
</feature>
<dbReference type="NCBIfam" id="TIGR00115">
    <property type="entry name" value="tig"/>
    <property type="match status" value="1"/>
</dbReference>
<dbReference type="Proteomes" id="UP000032683">
    <property type="component" value="Unassembled WGS sequence"/>
</dbReference>